<name>Q9LH07_ARATH</name>
<keyword evidence="1" id="KW-1133">Transmembrane helix</keyword>
<proteinExistence type="predicted"/>
<keyword evidence="1" id="KW-0812">Transmembrane</keyword>
<organism evidence="3">
    <name type="scientific">Arabidopsis thaliana</name>
    <name type="common">Mouse-ear cress</name>
    <dbReference type="NCBI Taxonomy" id="3702"/>
    <lineage>
        <taxon>Eukaryota</taxon>
        <taxon>Viridiplantae</taxon>
        <taxon>Streptophyta</taxon>
        <taxon>Embryophyta</taxon>
        <taxon>Tracheophyta</taxon>
        <taxon>Spermatophyta</taxon>
        <taxon>Magnoliopsida</taxon>
        <taxon>eudicotyledons</taxon>
        <taxon>Gunneridae</taxon>
        <taxon>Pentapetalae</taxon>
        <taxon>rosids</taxon>
        <taxon>malvids</taxon>
        <taxon>Brassicales</taxon>
        <taxon>Brassicaceae</taxon>
        <taxon>Camelineae</taxon>
        <taxon>Arabidopsis</taxon>
    </lineage>
</organism>
<sequence length="200" mass="23109">MSKHNLVVQSMITLPPTRYGKEDCKICGSINNHSKFSYLKTVKEILSDSLFRLRKATGNQKGVNGLGFSGQLVYFLVVRQLVSSKKDELWFCINNKSMRFSLTEVHLVTGLPCWIKEDEISVDFECDWPLSPCKTPIKVDYLIAQLKVLDDEESKLQLVMLIVILIVFMLSYGITKHSVPKEFWLMRKRIFMRILGKRCI</sequence>
<dbReference type="PANTHER" id="PTHR48449:SF1">
    <property type="entry name" value="DUF1985 DOMAIN-CONTAINING PROTEIN"/>
    <property type="match status" value="1"/>
</dbReference>
<evidence type="ECO:0000313" key="3">
    <source>
        <dbReference type="EMBL" id="BAA97088.1"/>
    </source>
</evidence>
<reference evidence="3" key="2">
    <citation type="submission" date="2000-06" db="EMBL/GenBank/DDBJ databases">
        <title>Structural Analysis of Arabidopsis thaliana Chromosome 3. III.</title>
        <authorList>
            <person name="Nakamura Y."/>
        </authorList>
    </citation>
    <scope>NUCLEOTIDE SEQUENCE</scope>
</reference>
<evidence type="ECO:0000256" key="1">
    <source>
        <dbReference type="SAM" id="Phobius"/>
    </source>
</evidence>
<evidence type="ECO:0000259" key="2">
    <source>
        <dbReference type="Pfam" id="PF09331"/>
    </source>
</evidence>
<dbReference type="Pfam" id="PF09331">
    <property type="entry name" value="DUF1985"/>
    <property type="match status" value="1"/>
</dbReference>
<dbReference type="PANTHER" id="PTHR48449">
    <property type="entry name" value="DUF1985 DOMAIN-CONTAINING PROTEIN"/>
    <property type="match status" value="1"/>
</dbReference>
<dbReference type="InterPro" id="IPR015410">
    <property type="entry name" value="DUF1985"/>
</dbReference>
<dbReference type="AlphaFoldDB" id="Q9LH07"/>
<keyword evidence="1" id="KW-0472">Membrane</keyword>
<feature type="domain" description="DUF1985" evidence="2">
    <location>
        <begin position="78"/>
        <end position="118"/>
    </location>
</feature>
<dbReference type="EMBL" id="AP002459">
    <property type="protein sequence ID" value="BAA97088.1"/>
    <property type="molecule type" value="Genomic_DNA"/>
</dbReference>
<reference key="1">
    <citation type="journal article" date="2000" name="Nature">
        <title>Sequence and analysis of chromosome 3 of the plant Arabidopsis thaliana.</title>
        <authorList>
            <consortium name="European Union Chromosome 3 Arabidopsis Sequencing Consortium"/>
            <consortium name="Institute for Genomic Research"/>
            <consortium name="Kazusa DNA Research Institute"/>
            <person name="Salanoubat M."/>
            <person name="Lemcke K."/>
            <person name="Rieger M."/>
            <person name="Ansorge W."/>
            <person name="Unseld M."/>
            <person name="Fartmann B."/>
            <person name="Valle G."/>
            <person name="Blocker H."/>
            <person name="Perez-Alonso M."/>
            <person name="Obermaier B."/>
            <person name="Delseny M."/>
            <person name="Boutry M."/>
            <person name="Grivell L.A."/>
            <person name="Mache R."/>
            <person name="Puigdomenech P."/>
            <person name="De Simone V."/>
            <person name="Choisne N."/>
            <person name="Artiguenave F."/>
            <person name="Robert C."/>
            <person name="Brottier P."/>
            <person name="Wincker P."/>
            <person name="Cattolico L."/>
            <person name="Weissenbach J."/>
            <person name="Saurin W."/>
            <person name="Quetier F."/>
            <person name="Schafer M."/>
            <person name="Muller-Auer S."/>
            <person name="Gabel C."/>
            <person name="Fuchs M."/>
            <person name="Benes V."/>
            <person name="Wurmbach E."/>
            <person name="Drzonek H."/>
            <person name="Erfle H."/>
            <person name="Jordan N."/>
            <person name="Bangert S."/>
            <person name="Wiedelmann R."/>
            <person name="Kranz H."/>
            <person name="Voss H."/>
            <person name="Holland R."/>
            <person name="Brandt P."/>
            <person name="Nyakatura G."/>
            <person name="Vezzi A."/>
            <person name="D'Angelo M."/>
            <person name="Pallavicini A."/>
            <person name="Toppo S."/>
            <person name="Simionati B."/>
            <person name="Conrad A."/>
            <person name="Hornischer K."/>
            <person name="Kauer G."/>
            <person name="Lohnert T.H."/>
            <person name="Nordsiek G."/>
            <person name="Reichelt J."/>
            <person name="Scharfe M."/>
            <person name="Schon O."/>
            <person name="Bargues M."/>
            <person name="Terol J."/>
            <person name="Climent J."/>
            <person name="Navarro P."/>
            <person name="Collado C."/>
            <person name="Perez-Perez A."/>
            <person name="Ottenwalder B."/>
            <person name="Duchemin D."/>
            <person name="Cooke R."/>
            <person name="Laudie M."/>
            <person name="Berger-Llauro C."/>
            <person name="Purnelle B."/>
            <person name="Masuy D."/>
            <person name="de Haan M."/>
            <person name="Maarse A.C."/>
            <person name="Alcaraz J.P."/>
            <person name="Cottet A."/>
            <person name="Casacuberta E."/>
            <person name="Monfort A."/>
            <person name="Argiriou A."/>
            <person name="flores M."/>
            <person name="Liguori R."/>
            <person name="Vitale D."/>
            <person name="Mannhaupt G."/>
            <person name="Haase D."/>
            <person name="Schoof H."/>
            <person name="Rudd S."/>
            <person name="Zaccaria P."/>
            <person name="Mewes H.W."/>
            <person name="Mayer K.F."/>
            <person name="Kaul S."/>
            <person name="Town C.D."/>
            <person name="Koo H.L."/>
            <person name="Tallon L.J."/>
            <person name="Jenkins J."/>
            <person name="Rooney T."/>
            <person name="Rizzo M."/>
            <person name="Walts A."/>
            <person name="Utterback T."/>
            <person name="Fujii C.Y."/>
            <person name="Shea T.P."/>
            <person name="Creasy T.H."/>
            <person name="Haas B."/>
            <person name="Maiti R."/>
            <person name="Wu D."/>
            <person name="Peterson J."/>
            <person name="Van Aken S."/>
            <person name="Pai G."/>
            <person name="Militscher J."/>
            <person name="Sellers P."/>
            <person name="Gill J.E."/>
            <person name="Feldblyum T.V."/>
            <person name="Preuss D."/>
            <person name="Lin X."/>
            <person name="Nierman W.C."/>
            <person name="Salzberg S.L."/>
            <person name="White O."/>
            <person name="Venter J.C."/>
            <person name="Fraser C.M."/>
            <person name="Kaneko T."/>
            <person name="Nakamura Y."/>
            <person name="Sato S."/>
            <person name="Kato T."/>
            <person name="Asamizu E."/>
            <person name="Sasamoto S."/>
            <person name="Kimura T."/>
            <person name="Idesawa K."/>
            <person name="Kawashima K."/>
            <person name="Kishida Y."/>
            <person name="Kiyokawa C."/>
            <person name="Kohara M."/>
            <person name="Matsumoto M."/>
            <person name="Matsuno A."/>
            <person name="Muraki A."/>
            <person name="Nakayama S."/>
            <person name="Nakazaki N."/>
            <person name="Shinpo S."/>
            <person name="Takeuchi C."/>
            <person name="Wada T."/>
            <person name="Watanabe A."/>
            <person name="Yamada M."/>
            <person name="Yasuda M."/>
            <person name="Tabata S."/>
        </authorList>
    </citation>
    <scope>NUCLEOTIDE SEQUENCE [LARGE SCALE GENOMIC DNA]</scope>
    <source>
        <strain>cv. Columbia</strain>
    </source>
</reference>
<accession>Q9LH07</accession>
<feature type="transmembrane region" description="Helical" evidence="1">
    <location>
        <begin position="156"/>
        <end position="174"/>
    </location>
</feature>
<protein>
    <submittedName>
        <fullName evidence="3">Gb|AAD25588.1</fullName>
    </submittedName>
</protein>